<evidence type="ECO:0000259" key="5">
    <source>
        <dbReference type="Pfam" id="PF01869"/>
    </source>
</evidence>
<evidence type="ECO:0000313" key="7">
    <source>
        <dbReference type="EMBL" id="TEB06068.1"/>
    </source>
</evidence>
<dbReference type="PANTHER" id="PTHR32329:SF4">
    <property type="entry name" value="ACTIVATOR OF 2-HYDROXYACYL-COA DEHYDRATASE"/>
    <property type="match status" value="1"/>
</dbReference>
<feature type="domain" description="ATPase BadF/BadG/BcrA/BcrD type" evidence="5">
    <location>
        <begin position="8"/>
        <end position="255"/>
    </location>
</feature>
<organism evidence="7 8">
    <name type="scientific">Pelotomaculum schinkii</name>
    <dbReference type="NCBI Taxonomy" id="78350"/>
    <lineage>
        <taxon>Bacteria</taxon>
        <taxon>Bacillati</taxon>
        <taxon>Bacillota</taxon>
        <taxon>Clostridia</taxon>
        <taxon>Eubacteriales</taxon>
        <taxon>Desulfotomaculaceae</taxon>
        <taxon>Pelotomaculum</taxon>
    </lineage>
</organism>
<dbReference type="InterPro" id="IPR043129">
    <property type="entry name" value="ATPase_NBD"/>
</dbReference>
<dbReference type="Gene3D" id="3.30.420.40">
    <property type="match status" value="4"/>
</dbReference>
<dbReference type="InterPro" id="IPR002731">
    <property type="entry name" value="ATPase_BadF"/>
</dbReference>
<reference evidence="7 8" key="1">
    <citation type="journal article" date="2018" name="Environ. Microbiol.">
        <title>Novel energy conservation strategies and behaviour of Pelotomaculum schinkii driving syntrophic propionate catabolism.</title>
        <authorList>
            <person name="Hidalgo-Ahumada C.A.P."/>
            <person name="Nobu M.K."/>
            <person name="Narihiro T."/>
            <person name="Tamaki H."/>
            <person name="Liu W.T."/>
            <person name="Kamagata Y."/>
            <person name="Stams A.J.M."/>
            <person name="Imachi H."/>
            <person name="Sousa D.Z."/>
        </authorList>
    </citation>
    <scope>NUCLEOTIDE SEQUENCE [LARGE SCALE GENOMIC DNA]</scope>
    <source>
        <strain evidence="7 8">HH</strain>
    </source>
</reference>
<dbReference type="Pfam" id="PF01869">
    <property type="entry name" value="BcrAD_BadFG"/>
    <property type="match status" value="2"/>
</dbReference>
<evidence type="ECO:0000256" key="1">
    <source>
        <dbReference type="ARBA" id="ARBA00001966"/>
    </source>
</evidence>
<evidence type="ECO:0000259" key="6">
    <source>
        <dbReference type="Pfam" id="PF09989"/>
    </source>
</evidence>
<dbReference type="InterPro" id="IPR008275">
    <property type="entry name" value="CoA_E_activase_dom"/>
</dbReference>
<keyword evidence="4" id="KW-0411">Iron-sulfur</keyword>
<keyword evidence="8" id="KW-1185">Reference proteome</keyword>
<name>A0A4Y7RAQ6_9FIRM</name>
<evidence type="ECO:0000313" key="8">
    <source>
        <dbReference type="Proteomes" id="UP000298324"/>
    </source>
</evidence>
<dbReference type="EMBL" id="QFGA01000002">
    <property type="protein sequence ID" value="TEB06068.1"/>
    <property type="molecule type" value="Genomic_DNA"/>
</dbReference>
<evidence type="ECO:0000256" key="2">
    <source>
        <dbReference type="ARBA" id="ARBA00022723"/>
    </source>
</evidence>
<comment type="caution">
    <text evidence="7">The sequence shown here is derived from an EMBL/GenBank/DDBJ whole genome shotgun (WGS) entry which is preliminary data.</text>
</comment>
<accession>A0A4Y7RAQ6</accession>
<feature type="domain" description="ATPase BadF/BadG/BcrA/BcrD type" evidence="5">
    <location>
        <begin position="322"/>
        <end position="576"/>
    </location>
</feature>
<protein>
    <submittedName>
        <fullName evidence="7">Activator of (R)-2-hydroxyglutaryl-CoA dehydratase</fullName>
    </submittedName>
</protein>
<dbReference type="InterPro" id="IPR018709">
    <property type="entry name" value="CoA_activase_DUF2229"/>
</dbReference>
<dbReference type="CDD" id="cd24035">
    <property type="entry name" value="ASKHA_NBD_O66634-like_rpt2"/>
    <property type="match status" value="1"/>
</dbReference>
<feature type="domain" description="DUF2229" evidence="6">
    <location>
        <begin position="671"/>
        <end position="890"/>
    </location>
</feature>
<dbReference type="Proteomes" id="UP000298324">
    <property type="component" value="Unassembled WGS sequence"/>
</dbReference>
<dbReference type="CDD" id="cd24034">
    <property type="entry name" value="ASKHA_NBD_O66634-like_rpt1"/>
    <property type="match status" value="1"/>
</dbReference>
<gene>
    <name evidence="7" type="primary">hgdC_3</name>
    <name evidence="7" type="ORF">Psch_03110</name>
</gene>
<dbReference type="InterPro" id="IPR051805">
    <property type="entry name" value="Dehydratase_Activator_Redct"/>
</dbReference>
<dbReference type="RefSeq" id="WP_190258688.1">
    <property type="nucleotide sequence ID" value="NZ_QFGA01000002.1"/>
</dbReference>
<evidence type="ECO:0000256" key="4">
    <source>
        <dbReference type="ARBA" id="ARBA00023014"/>
    </source>
</evidence>
<evidence type="ECO:0000256" key="3">
    <source>
        <dbReference type="ARBA" id="ARBA00023004"/>
    </source>
</evidence>
<comment type="cofactor">
    <cofactor evidence="1">
        <name>[4Fe-4S] cluster</name>
        <dbReference type="ChEBI" id="CHEBI:49883"/>
    </cofactor>
</comment>
<dbReference type="GO" id="GO:0051536">
    <property type="term" value="F:iron-sulfur cluster binding"/>
    <property type="evidence" value="ECO:0007669"/>
    <property type="project" value="UniProtKB-KW"/>
</dbReference>
<dbReference type="GO" id="GO:0046872">
    <property type="term" value="F:metal ion binding"/>
    <property type="evidence" value="ECO:0007669"/>
    <property type="project" value="UniProtKB-KW"/>
</dbReference>
<sequence length="1435" mass="158131">MKDILRMGLDVGSTTVKLVILDDKGTIIYKNYRRHYAETKRFTAELIINAFEQVGSRPLTVMVTGSAGLALSSWLGIKHIQEVIACNNTVDKLIPQTDVAIELGGEDAKITFFQGGLDQRMNGICAGGTGAFIDQMAALLGTDAHGLNELAKQYSTIYPVAARCGVFAKTDIQVLLNEGARKEDIAASVFQAVVNQTISGLACGKSIQGNVAFLGGPLSFLSELRQRFKATLKLNDNQAIFPEQGQFFVAIGAALASGSENAIDLPGLINRLKDLDITGFHEVSRLQPLFKDAGDLNNFRKRHDAHQTNKRALESFAGECYLGIDAGSTTTKAALIDENGCLLYSSYHNNTGSSLNSAVNILKELYSRMPAAAKIANVAVTGYGEGLLKAALHVDVGEVETVAHYTAAQFFDPAVDLILDIGGQDMKCLKIKDGSIENIMLNEACSSGCGSFIESFAHSLNIPVQDFAGLALTAAAPVDLGSRCTVFMNSMVKQAQKEGATIGDISAGLSYSVIKNALFKVIKMRNPGELGERIVVQGGTFQNDAVLRSLEIITGKDVVRPDIAPLMGAFGAALIARNRRQKGRHSSLLSKDQLNQFSIATKLNRCGGCGNNCLLTINKFQDGSRFVSGNRCEKTTGKDNNHDSLPNLYEYKYKRLLSYEPLPEKEAGRGTIGIPMVLNMYENYPFWFTFFTGLGFRVALSPRSSRAVYELGSETIPSDTACFPAKLVHGHIASLIKQGVKYIFYPSIIHERLEQKEANHHFNCPMVISYPDVIKNNMDMLREHDVQLINPFLPYDNKKQLAVRLYQEFSAWGIPKKEIVSAVDSAWREDRRFKEDIRQKGEEVLAYLAETGKKGIVLAGRPYHLDPEINHGLPEIINSLGMAVLTEDSVAHLGKVERPIRVVDQWMYHSRLYAAASFVTTQAHLELVQLNSFGCGLDAITSDQVQEILSSKGKIYTILKIDEGTNLGAAKIRLRSLMAVMGDNGKNGVAKEEPPCSPKRIVFTKEMKNNHTILCPQMSPMHFEFLQEVFKTDGYNIELLPTVEKHAVDEGVKYVNNDACYPAIIVIGQLLEALQSGKYDLNHTSVVISQTGGGCRATNYIGLLRKALNEAGFENIPVLSANLYGTEKNPGFKITVGLIKKAIKAVVYGDLLMRVLHRVRPYERVSGAADLLYEKWVKRCKAQIITGNKQDYKDNLRGIVEEFDQLEITPARKPRVGVVGEILVKYHPAANNNIVRILENEGAEVLLPDLLDFFLYCAYDLIYKYQYLTGKTSHLFLGKFFIHYLENSRKVMNSLLAKSHRFNTPSSIYHKASLASKIMSLGHHCGEGWFLTAEMIDLIKSGVSNIVCVQPFGCLPNHVTGKGMIKELKRNFPQANITALDYDPGASEVNQLNRLKLMLSVAFKNMKAAGESYPALSLPRTSVYQLPGDNLLMQD</sequence>
<dbReference type="Pfam" id="PF09989">
    <property type="entry name" value="DUF2229"/>
    <property type="match status" value="1"/>
</dbReference>
<dbReference type="SUPFAM" id="SSF53067">
    <property type="entry name" value="Actin-like ATPase domain"/>
    <property type="match status" value="2"/>
</dbReference>
<proteinExistence type="predicted"/>
<keyword evidence="3" id="KW-0408">Iron</keyword>
<dbReference type="PANTHER" id="PTHR32329">
    <property type="entry name" value="BIFUNCTIONAL PROTEIN [INCLUDES 2-HYDROXYACYL-COA DEHYDRATASE (N-TER) AND ITS ACTIVATOR DOMAIN (C_TERM)-RELATED"/>
    <property type="match status" value="1"/>
</dbReference>
<keyword evidence="2" id="KW-0479">Metal-binding</keyword>
<dbReference type="NCBIfam" id="TIGR00241">
    <property type="entry name" value="CoA_E_activ"/>
    <property type="match status" value="1"/>
</dbReference>